<evidence type="ECO:0000256" key="6">
    <source>
        <dbReference type="ARBA" id="ARBA00022536"/>
    </source>
</evidence>
<keyword evidence="6" id="KW-0245">EGF-like domain</keyword>
<dbReference type="FunFam" id="4.10.400.10:FF:000065">
    <property type="entry name" value="Transmembrane protease serine 7"/>
    <property type="match status" value="1"/>
</dbReference>
<evidence type="ECO:0000256" key="14">
    <source>
        <dbReference type="ARBA" id="ARBA00022875"/>
    </source>
</evidence>
<dbReference type="PROSITE" id="PS01209">
    <property type="entry name" value="LDLRA_1"/>
    <property type="match status" value="1"/>
</dbReference>
<keyword evidence="14" id="KW-0180">Complement pathway</keyword>
<evidence type="ECO:0000256" key="5">
    <source>
        <dbReference type="ARBA" id="ARBA00022525"/>
    </source>
</evidence>
<evidence type="ECO:0000256" key="13">
    <source>
        <dbReference type="ARBA" id="ARBA00022859"/>
    </source>
</evidence>
<dbReference type="SUPFAM" id="SSF57424">
    <property type="entry name" value="LDL receptor-like module"/>
    <property type="match status" value="1"/>
</dbReference>
<evidence type="ECO:0000313" key="23">
    <source>
        <dbReference type="Proteomes" id="UP000504617"/>
    </source>
</evidence>
<proteinExistence type="inferred from homology"/>
<keyword evidence="10 21" id="KW-0732">Signal</keyword>
<evidence type="ECO:0000256" key="11">
    <source>
        <dbReference type="ARBA" id="ARBA00022737"/>
    </source>
</evidence>
<dbReference type="RefSeq" id="XP_013919240.1">
    <property type="nucleotide sequence ID" value="XM_014063765.1"/>
</dbReference>
<dbReference type="KEGG" id="tsr:106546796"/>
<dbReference type="GO" id="GO:0045087">
    <property type="term" value="P:innate immune response"/>
    <property type="evidence" value="ECO:0007669"/>
    <property type="project" value="UniProtKB-KW"/>
</dbReference>
<dbReference type="Pfam" id="PF21195">
    <property type="entry name" value="EGF_C8A_B_C6"/>
    <property type="match status" value="1"/>
</dbReference>
<dbReference type="Proteomes" id="UP000504617">
    <property type="component" value="Unplaced"/>
</dbReference>
<dbReference type="PANTHER" id="PTHR45742:SF4">
    <property type="entry name" value="COMPLEMENT COMPONENT C6"/>
    <property type="match status" value="1"/>
</dbReference>
<dbReference type="CDD" id="cd00112">
    <property type="entry name" value="LDLa"/>
    <property type="match status" value="1"/>
</dbReference>
<keyword evidence="18" id="KW-0325">Glycoprotein</keyword>
<evidence type="ECO:0000256" key="7">
    <source>
        <dbReference type="ARBA" id="ARBA00022537"/>
    </source>
</evidence>
<dbReference type="SMART" id="SM00209">
    <property type="entry name" value="TSP1"/>
    <property type="match status" value="2"/>
</dbReference>
<dbReference type="InterPro" id="IPR036055">
    <property type="entry name" value="LDL_receptor-like_sf"/>
</dbReference>
<dbReference type="InterPro" id="IPR020864">
    <property type="entry name" value="MACPF"/>
</dbReference>
<gene>
    <name evidence="24" type="primary">LOC106546796</name>
</gene>
<dbReference type="PROSITE" id="PS50092">
    <property type="entry name" value="TSP1"/>
    <property type="match status" value="2"/>
</dbReference>
<reference evidence="24" key="1">
    <citation type="submission" date="2025-08" db="UniProtKB">
        <authorList>
            <consortium name="RefSeq"/>
        </authorList>
    </citation>
    <scope>IDENTIFICATION</scope>
</reference>
<dbReference type="PROSITE" id="PS51412">
    <property type="entry name" value="MACPF_2"/>
    <property type="match status" value="1"/>
</dbReference>
<accession>A0A6I9Y9T6</accession>
<evidence type="ECO:0000256" key="17">
    <source>
        <dbReference type="ARBA" id="ARBA00023157"/>
    </source>
</evidence>
<dbReference type="PROSITE" id="PS00279">
    <property type="entry name" value="MACPF_1"/>
    <property type="match status" value="1"/>
</dbReference>
<dbReference type="Pfam" id="PF01823">
    <property type="entry name" value="MACPF"/>
    <property type="match status" value="1"/>
</dbReference>
<dbReference type="AlphaFoldDB" id="A0A6I9Y9T6"/>
<evidence type="ECO:0000256" key="10">
    <source>
        <dbReference type="ARBA" id="ARBA00022729"/>
    </source>
</evidence>
<dbReference type="SMART" id="SM00457">
    <property type="entry name" value="MACPF"/>
    <property type="match status" value="1"/>
</dbReference>
<evidence type="ECO:0000256" key="20">
    <source>
        <dbReference type="PROSITE-ProRule" id="PRU00124"/>
    </source>
</evidence>
<dbReference type="Gene3D" id="4.10.400.10">
    <property type="entry name" value="Low-density Lipoprotein Receptor"/>
    <property type="match status" value="1"/>
</dbReference>
<feature type="signal peptide" evidence="21">
    <location>
        <begin position="1"/>
        <end position="22"/>
    </location>
</feature>
<keyword evidence="19" id="KW-1053">Target membrane</keyword>
<feature type="disulfide bond" evidence="20">
    <location>
        <begin position="159"/>
        <end position="174"/>
    </location>
</feature>
<keyword evidence="23" id="KW-1185">Reference proteome</keyword>
<evidence type="ECO:0000256" key="12">
    <source>
        <dbReference type="ARBA" id="ARBA00022852"/>
    </source>
</evidence>
<dbReference type="InterPro" id="IPR048831">
    <property type="entry name" value="C8A_B_C6_EGF-like"/>
</dbReference>
<evidence type="ECO:0000313" key="24">
    <source>
        <dbReference type="RefSeq" id="XP_013919240.1"/>
    </source>
</evidence>
<feature type="domain" description="MACPF" evidence="22">
    <location>
        <begin position="177"/>
        <end position="523"/>
    </location>
</feature>
<dbReference type="GO" id="GO:0044218">
    <property type="term" value="C:other organism cell membrane"/>
    <property type="evidence" value="ECO:0007669"/>
    <property type="project" value="UniProtKB-KW"/>
</dbReference>
<keyword evidence="17 20" id="KW-1015">Disulfide bond</keyword>
<dbReference type="PROSITE" id="PS50068">
    <property type="entry name" value="LDLRA_2"/>
    <property type="match status" value="1"/>
</dbReference>
<sequence>MKKAYNWLFLILLLAAIENSAGCYCDHYPWTAWSGCSRTCNYGTQNRYRQIKVDDYYQKNFCAQICTTQESRACNQQACPINCRLGDFGSWSECDPCVKKQFRTRSFTQLAQFKGQPCNEPLVESRPCFPTKLCNMEETNCGNKFHCENGRCISQKLKCNGENDCEDNSDERNCPRVRPVCARKHESIPGVDLMGYGYHILAGTRRGNVLHNSFNGGTCRLVKTSDLRKTYRLPANVESVFFQVVNEEDEVASEYYNDLIPFESHTSDSGSSTSSSKRRSGIPVLFSKKTKIRVTSSYSFKEAIQASKKKESRFIRIHKVIAVSNFTMKESGLQPSKVFLEALNSLPLEYNYPLYSRIFDDFGTHYYSSGSLGGRYDLLYQYSAEELRNSGLTQAESQECVRTETTRRILWKKKKKVRISCTSNRMAARHEGSFLQSSEKSISFTKGGRSQFAAALAWEGRGAFPEDTIFTNWLESMKDNPTVIDFELTSILELVKNIRCAATKRSNLRRALSEYAAQFDPCQCAPCPNNGKAVLSGTECLCVCRAGTYGDNCEIRTPDYHSGM</sequence>
<keyword evidence="5" id="KW-0964">Secreted</keyword>
<evidence type="ECO:0000256" key="19">
    <source>
        <dbReference type="ARBA" id="ARBA00023298"/>
    </source>
</evidence>
<keyword evidence="12" id="KW-0204">Cytolysis</keyword>
<evidence type="ECO:0000256" key="16">
    <source>
        <dbReference type="ARBA" id="ARBA00023136"/>
    </source>
</evidence>
<evidence type="ECO:0000256" key="9">
    <source>
        <dbReference type="ARBA" id="ARBA00022692"/>
    </source>
</evidence>
<evidence type="ECO:0000256" key="18">
    <source>
        <dbReference type="ARBA" id="ARBA00023180"/>
    </source>
</evidence>
<dbReference type="Pfam" id="PF00090">
    <property type="entry name" value="TSP_1"/>
    <property type="match status" value="2"/>
</dbReference>
<dbReference type="GO" id="GO:0006958">
    <property type="term" value="P:complement activation, classical pathway"/>
    <property type="evidence" value="ECO:0007669"/>
    <property type="project" value="UniProtKB-KW"/>
</dbReference>
<keyword evidence="4" id="KW-1134">Transmembrane beta strand</keyword>
<protein>
    <submittedName>
        <fullName evidence="24">Complement component C6-like</fullName>
    </submittedName>
</protein>
<dbReference type="GO" id="GO:0031640">
    <property type="term" value="P:killing of cells of another organism"/>
    <property type="evidence" value="ECO:0007669"/>
    <property type="project" value="UniProtKB-KW"/>
</dbReference>
<keyword evidence="9" id="KW-0812">Transmembrane</keyword>
<dbReference type="PRINTS" id="PR00764">
    <property type="entry name" value="COMPLEMENTC9"/>
</dbReference>
<dbReference type="PANTHER" id="PTHR45742">
    <property type="entry name" value="COMPLEMENT COMPONENT C6"/>
    <property type="match status" value="1"/>
</dbReference>
<evidence type="ECO:0000256" key="2">
    <source>
        <dbReference type="ARBA" id="ARBA00004613"/>
    </source>
</evidence>
<dbReference type="GO" id="GO:0005576">
    <property type="term" value="C:extracellular region"/>
    <property type="evidence" value="ECO:0007669"/>
    <property type="project" value="UniProtKB-SubCell"/>
</dbReference>
<dbReference type="SMART" id="SM00192">
    <property type="entry name" value="LDLa"/>
    <property type="match status" value="1"/>
</dbReference>
<dbReference type="SUPFAM" id="SSF82895">
    <property type="entry name" value="TSP-1 type 1 repeat"/>
    <property type="match status" value="2"/>
</dbReference>
<dbReference type="InterPro" id="IPR020863">
    <property type="entry name" value="MACPF_CS"/>
</dbReference>
<name>A0A6I9Y9T6_9SAUR</name>
<dbReference type="Gene3D" id="2.20.100.10">
    <property type="entry name" value="Thrombospondin type-1 (TSP1) repeat"/>
    <property type="match status" value="2"/>
</dbReference>
<keyword evidence="13" id="KW-0391">Immunity</keyword>
<evidence type="ECO:0000256" key="21">
    <source>
        <dbReference type="SAM" id="SignalP"/>
    </source>
</evidence>
<dbReference type="InterPro" id="IPR001862">
    <property type="entry name" value="MAC_perforin"/>
</dbReference>
<dbReference type="Pfam" id="PF00057">
    <property type="entry name" value="Ldl_recept_a"/>
    <property type="match status" value="1"/>
</dbReference>
<evidence type="ECO:0000256" key="15">
    <source>
        <dbReference type="ARBA" id="ARBA00023058"/>
    </source>
</evidence>
<keyword evidence="16" id="KW-0472">Membrane</keyword>
<feature type="chain" id="PRO_5027081592" evidence="21">
    <location>
        <begin position="23"/>
        <end position="564"/>
    </location>
</feature>
<comment type="similarity">
    <text evidence="3">Belongs to the complement C6/C7/C8/C9 family.</text>
</comment>
<dbReference type="InterPro" id="IPR023415">
    <property type="entry name" value="LDLR_class-A_CS"/>
</dbReference>
<evidence type="ECO:0000256" key="4">
    <source>
        <dbReference type="ARBA" id="ARBA00022452"/>
    </source>
</evidence>
<keyword evidence="11" id="KW-0677">Repeat</keyword>
<evidence type="ECO:0000256" key="1">
    <source>
        <dbReference type="ARBA" id="ARBA00004276"/>
    </source>
</evidence>
<evidence type="ECO:0000256" key="8">
    <source>
        <dbReference type="ARBA" id="ARBA00022588"/>
    </source>
</evidence>
<feature type="disulfide bond" evidence="20">
    <location>
        <begin position="147"/>
        <end position="165"/>
    </location>
</feature>
<keyword evidence="15" id="KW-0473">Membrane attack complex</keyword>
<keyword evidence="8" id="KW-0399">Innate immunity</keyword>
<dbReference type="OrthoDB" id="9867095at2759"/>
<keyword evidence="7" id="KW-1052">Target cell membrane</keyword>
<dbReference type="InterPro" id="IPR002172">
    <property type="entry name" value="LDrepeatLR_classA_rpt"/>
</dbReference>
<dbReference type="GeneID" id="106546796"/>
<organism evidence="23 24">
    <name type="scientific">Thamnophis sirtalis</name>
    <dbReference type="NCBI Taxonomy" id="35019"/>
    <lineage>
        <taxon>Eukaryota</taxon>
        <taxon>Metazoa</taxon>
        <taxon>Chordata</taxon>
        <taxon>Craniata</taxon>
        <taxon>Vertebrata</taxon>
        <taxon>Euteleostomi</taxon>
        <taxon>Lepidosauria</taxon>
        <taxon>Squamata</taxon>
        <taxon>Bifurcata</taxon>
        <taxon>Unidentata</taxon>
        <taxon>Episquamata</taxon>
        <taxon>Toxicofera</taxon>
        <taxon>Serpentes</taxon>
        <taxon>Colubroidea</taxon>
        <taxon>Colubridae</taxon>
        <taxon>Natricinae</taxon>
        <taxon>Thamnophis</taxon>
    </lineage>
</organism>
<evidence type="ECO:0000256" key="3">
    <source>
        <dbReference type="ARBA" id="ARBA00009214"/>
    </source>
</evidence>
<dbReference type="InterPro" id="IPR036383">
    <property type="entry name" value="TSP1_rpt_sf"/>
</dbReference>
<dbReference type="GO" id="GO:0005579">
    <property type="term" value="C:membrane attack complex"/>
    <property type="evidence" value="ECO:0007669"/>
    <property type="project" value="UniProtKB-KW"/>
</dbReference>
<evidence type="ECO:0000259" key="22">
    <source>
        <dbReference type="PROSITE" id="PS51412"/>
    </source>
</evidence>
<dbReference type="InterPro" id="IPR000884">
    <property type="entry name" value="TSP1_rpt"/>
</dbReference>
<comment type="subcellular location">
    <subcellularLocation>
        <location evidence="2">Secreted</location>
    </subcellularLocation>
    <subcellularLocation>
        <location evidence="1">Target cell membrane</location>
        <topology evidence="1">Multi-pass membrane protein</topology>
    </subcellularLocation>
</comment>
<comment type="caution">
    <text evidence="20">Lacks conserved residue(s) required for the propagation of feature annotation.</text>
</comment>